<keyword evidence="2 5" id="KW-0479">Metal-binding</keyword>
<dbReference type="PROSITE" id="PS00086">
    <property type="entry name" value="CYTOCHROME_P450"/>
    <property type="match status" value="1"/>
</dbReference>
<reference evidence="9" key="1">
    <citation type="submission" date="2015-09" db="EMBL/GenBank/DDBJ databases">
        <authorList>
            <person name="Fill T.P."/>
            <person name="Baretta J.F."/>
            <person name="de Almeida L.G."/>
            <person name="Rocha M."/>
            <person name="de Souza D.H."/>
            <person name="Malavazi I."/>
            <person name="Cerdeira L.T."/>
            <person name="Hong H."/>
            <person name="Samborskyy M."/>
            <person name="de Vasconcelos A.T."/>
            <person name="Leadlay P."/>
            <person name="Rodrigues-Filho E."/>
        </authorList>
    </citation>
    <scope>NUCLEOTIDE SEQUENCE [LARGE SCALE GENOMIC DNA]</scope>
    <source>
        <strain evidence="9">LaBioMMi 136</strain>
    </source>
</reference>
<feature type="transmembrane region" description="Helical" evidence="7">
    <location>
        <begin position="292"/>
        <end position="318"/>
    </location>
</feature>
<proteinExistence type="inferred from homology"/>
<keyword evidence="8" id="KW-0808">Transferase</keyword>
<dbReference type="InterPro" id="IPR036396">
    <property type="entry name" value="Cyt_P450_sf"/>
</dbReference>
<comment type="cofactor">
    <cofactor evidence="1 5">
        <name>heme</name>
        <dbReference type="ChEBI" id="CHEBI:30413"/>
    </cofactor>
</comment>
<dbReference type="Pfam" id="PF00067">
    <property type="entry name" value="p450"/>
    <property type="match status" value="1"/>
</dbReference>
<dbReference type="GO" id="GO:0016705">
    <property type="term" value="F:oxidoreductase activity, acting on paired donors, with incorporation or reduction of molecular oxygen"/>
    <property type="evidence" value="ECO:0007669"/>
    <property type="project" value="InterPro"/>
</dbReference>
<dbReference type="PRINTS" id="PR00463">
    <property type="entry name" value="EP450I"/>
</dbReference>
<comment type="caution">
    <text evidence="8">The sequence shown here is derived from an EMBL/GenBank/DDBJ whole genome shotgun (WGS) entry which is preliminary data.</text>
</comment>
<dbReference type="PANTHER" id="PTHR24305:SF235">
    <property type="entry name" value="CYTOCHROME P450 MONOOXYGENASE APDB-RELATED"/>
    <property type="match status" value="1"/>
</dbReference>
<keyword evidence="7" id="KW-0472">Membrane</keyword>
<gene>
    <name evidence="8" type="ORF">PEBR_23631</name>
</gene>
<dbReference type="GO" id="GO:0004497">
    <property type="term" value="F:monooxygenase activity"/>
    <property type="evidence" value="ECO:0007669"/>
    <property type="project" value="UniProtKB-KW"/>
</dbReference>
<evidence type="ECO:0000256" key="4">
    <source>
        <dbReference type="ARBA" id="ARBA00023004"/>
    </source>
</evidence>
<keyword evidence="8" id="KW-0489">Methyltransferase</keyword>
<keyword evidence="3 6" id="KW-0560">Oxidoreductase</keyword>
<evidence type="ECO:0000256" key="2">
    <source>
        <dbReference type="ARBA" id="ARBA00022723"/>
    </source>
</evidence>
<dbReference type="InterPro" id="IPR002401">
    <property type="entry name" value="Cyt_P450_E_grp-I"/>
</dbReference>
<evidence type="ECO:0000313" key="8">
    <source>
        <dbReference type="EMBL" id="OOQ86042.1"/>
    </source>
</evidence>
<keyword evidence="7" id="KW-0812">Transmembrane</keyword>
<protein>
    <submittedName>
        <fullName evidence="8">Pisatin demethylase</fullName>
    </submittedName>
</protein>
<dbReference type="GO" id="GO:0020037">
    <property type="term" value="F:heme binding"/>
    <property type="evidence" value="ECO:0007669"/>
    <property type="project" value="InterPro"/>
</dbReference>
<organism evidence="8 9">
    <name type="scientific">Penicillium brasilianum</name>
    <dbReference type="NCBI Taxonomy" id="104259"/>
    <lineage>
        <taxon>Eukaryota</taxon>
        <taxon>Fungi</taxon>
        <taxon>Dikarya</taxon>
        <taxon>Ascomycota</taxon>
        <taxon>Pezizomycotina</taxon>
        <taxon>Eurotiomycetes</taxon>
        <taxon>Eurotiomycetidae</taxon>
        <taxon>Eurotiales</taxon>
        <taxon>Aspergillaceae</taxon>
        <taxon>Penicillium</taxon>
    </lineage>
</organism>
<evidence type="ECO:0000256" key="5">
    <source>
        <dbReference type="PIRSR" id="PIRSR602401-1"/>
    </source>
</evidence>
<dbReference type="InterPro" id="IPR050121">
    <property type="entry name" value="Cytochrome_P450_monoxygenase"/>
</dbReference>
<evidence type="ECO:0000256" key="1">
    <source>
        <dbReference type="ARBA" id="ARBA00001971"/>
    </source>
</evidence>
<dbReference type="SUPFAM" id="SSF48264">
    <property type="entry name" value="Cytochrome P450"/>
    <property type="match status" value="1"/>
</dbReference>
<keyword evidence="6" id="KW-0503">Monooxygenase</keyword>
<dbReference type="GO" id="GO:0032259">
    <property type="term" value="P:methylation"/>
    <property type="evidence" value="ECO:0007669"/>
    <property type="project" value="UniProtKB-KW"/>
</dbReference>
<dbReference type="GO" id="GO:0043386">
    <property type="term" value="P:mycotoxin biosynthetic process"/>
    <property type="evidence" value="ECO:0007669"/>
    <property type="project" value="UniProtKB-ARBA"/>
</dbReference>
<evidence type="ECO:0000313" key="9">
    <source>
        <dbReference type="Proteomes" id="UP000190744"/>
    </source>
</evidence>
<dbReference type="Proteomes" id="UP000190744">
    <property type="component" value="Unassembled WGS sequence"/>
</dbReference>
<feature type="transmembrane region" description="Helical" evidence="7">
    <location>
        <begin position="12"/>
        <end position="31"/>
    </location>
</feature>
<sequence>MLTIFSKNFQALNMTHLQIVIASLALIYLVYTVQVGRKLSAFPGPFLTRYTNWWKVYHVYKGDYTQILRDWHEHHGSLIRIGPNSLSVAEPREVSKIHGISPIFHKGKMYKPLIGWFKGRNVAGLESLLDSKEHTTLKRIILPAFSTTAVAQYESRIDCCADELVGHIARLGTFDITKWMKWYSIDSINMVAFSSTPGFMKNGQDIDKTLETVQSMLTMMIFTYPVATAFMWIAWATSFIGHYIVPTVPFVKLGVQHVNARLADPKKSQVDILGTYMMARQMQPTVFTDEKLVGMTLSIVIAGSDTTALILIWTLYALMRDEVVTAKLQVEIENAMQQGTLSYPPSLKELSSLPYLNATMKEGLRYTMMLQVGLERTVPPDMEVCSRPIPEGTALGCHQAIIHMDRGVFGEDATTFNPSRWIDCSEERRRLMDRCGLWFGQGKHLCIGQHIARAEMLKVLAMMFMKLDLSPSDKDATMVSKCVNMFRFPTVPYYVSVKKKDMVSHLESSG</sequence>
<dbReference type="GO" id="GO:0005506">
    <property type="term" value="F:iron ion binding"/>
    <property type="evidence" value="ECO:0007669"/>
    <property type="project" value="InterPro"/>
</dbReference>
<dbReference type="EMBL" id="LJBN01000158">
    <property type="protein sequence ID" value="OOQ86042.1"/>
    <property type="molecule type" value="Genomic_DNA"/>
</dbReference>
<feature type="binding site" description="axial binding residue" evidence="5">
    <location>
        <position position="446"/>
    </location>
    <ligand>
        <name>heme</name>
        <dbReference type="ChEBI" id="CHEBI:30413"/>
    </ligand>
    <ligandPart>
        <name>Fe</name>
        <dbReference type="ChEBI" id="CHEBI:18248"/>
    </ligandPart>
</feature>
<keyword evidence="4 5" id="KW-0408">Iron</keyword>
<accession>A0A1S9RKH0</accession>
<evidence type="ECO:0000256" key="7">
    <source>
        <dbReference type="SAM" id="Phobius"/>
    </source>
</evidence>
<dbReference type="PANTHER" id="PTHR24305">
    <property type="entry name" value="CYTOCHROME P450"/>
    <property type="match status" value="1"/>
</dbReference>
<keyword evidence="7" id="KW-1133">Transmembrane helix</keyword>
<dbReference type="GO" id="GO:0008168">
    <property type="term" value="F:methyltransferase activity"/>
    <property type="evidence" value="ECO:0007669"/>
    <property type="project" value="UniProtKB-KW"/>
</dbReference>
<keyword evidence="5 6" id="KW-0349">Heme</keyword>
<dbReference type="InterPro" id="IPR001128">
    <property type="entry name" value="Cyt_P450"/>
</dbReference>
<comment type="similarity">
    <text evidence="6">Belongs to the cytochrome P450 family.</text>
</comment>
<evidence type="ECO:0000256" key="6">
    <source>
        <dbReference type="RuleBase" id="RU000461"/>
    </source>
</evidence>
<dbReference type="AlphaFoldDB" id="A0A1S9RKH0"/>
<dbReference type="Gene3D" id="1.10.630.10">
    <property type="entry name" value="Cytochrome P450"/>
    <property type="match status" value="1"/>
</dbReference>
<feature type="transmembrane region" description="Helical" evidence="7">
    <location>
        <begin position="221"/>
        <end position="245"/>
    </location>
</feature>
<name>A0A1S9RKH0_PENBI</name>
<dbReference type="PRINTS" id="PR00385">
    <property type="entry name" value="P450"/>
</dbReference>
<dbReference type="InterPro" id="IPR017972">
    <property type="entry name" value="Cyt_P450_CS"/>
</dbReference>
<evidence type="ECO:0000256" key="3">
    <source>
        <dbReference type="ARBA" id="ARBA00023002"/>
    </source>
</evidence>